<keyword evidence="1" id="KW-0812">Transmembrane</keyword>
<name>A0A9E8HUP6_9ALTE</name>
<gene>
    <name evidence="2" type="ORF">NNL22_15250</name>
</gene>
<dbReference type="AlphaFoldDB" id="A0A9E8HUP6"/>
<feature type="transmembrane region" description="Helical" evidence="1">
    <location>
        <begin position="9"/>
        <end position="28"/>
    </location>
</feature>
<dbReference type="KEGG" id="asem:NNL22_15250"/>
<dbReference type="PIRSF" id="PIRSF029693">
    <property type="entry name" value="UCP029693"/>
    <property type="match status" value="1"/>
</dbReference>
<evidence type="ECO:0000256" key="1">
    <source>
        <dbReference type="SAM" id="Phobius"/>
    </source>
</evidence>
<keyword evidence="1" id="KW-1133">Transmembrane helix</keyword>
<dbReference type="RefSeq" id="WP_251812542.1">
    <property type="nucleotide sequence ID" value="NZ_CP101527.1"/>
</dbReference>
<keyword evidence="1" id="KW-0472">Membrane</keyword>
<dbReference type="Proteomes" id="UP001164472">
    <property type="component" value="Chromosome"/>
</dbReference>
<reference evidence="2" key="1">
    <citation type="submission" date="2022-07" db="EMBL/GenBank/DDBJ databases">
        <title>Alkalimarinus sp. nov., isolated from gut of a Alitta virens.</title>
        <authorList>
            <person name="Yang A.I."/>
            <person name="Shin N.-R."/>
        </authorList>
    </citation>
    <scope>NUCLEOTIDE SEQUENCE</scope>
    <source>
        <strain evidence="2">FA028</strain>
    </source>
</reference>
<keyword evidence="3" id="KW-1185">Reference proteome</keyword>
<sequence length="330" mass="36468">MGGGLLPKVLLGGLAVYLMVAVVLGVFWSSEPDTFEVAPAASAKALAEGHEVVVGSTTTATLIILAETLLEKPGGYIRNDIFPPGIWLDNISSWEFGVLVQVRDLARALRKDLSRVQSQSTEDPDLAIAEPQFNFDSRSWAIPSTEREYRRGIAALNRYLGRLADENKQDAQFYSRADNLRNWLSDVENRLGSLSQRLSESVGRNQLDMGLAGDPSAMQSTETTKLTVKKTPWLDIDNIFYEARGTTWALIHILKAIEVDFDKVLRDKNALVSLKQIIIELESTQDTVWSPMILNGSGFGMTANHSITMISYISRANAAIIELRNLLQQG</sequence>
<dbReference type="InterPro" id="IPR016936">
    <property type="entry name" value="UCP029693"/>
</dbReference>
<proteinExistence type="predicted"/>
<organism evidence="2 3">
    <name type="scientific">Alkalimarinus sediminis</name>
    <dbReference type="NCBI Taxonomy" id="1632866"/>
    <lineage>
        <taxon>Bacteria</taxon>
        <taxon>Pseudomonadati</taxon>
        <taxon>Pseudomonadota</taxon>
        <taxon>Gammaproteobacteria</taxon>
        <taxon>Alteromonadales</taxon>
        <taxon>Alteromonadaceae</taxon>
        <taxon>Alkalimarinus</taxon>
    </lineage>
</organism>
<evidence type="ECO:0000313" key="2">
    <source>
        <dbReference type="EMBL" id="UZW76871.1"/>
    </source>
</evidence>
<evidence type="ECO:0000313" key="3">
    <source>
        <dbReference type="Proteomes" id="UP001164472"/>
    </source>
</evidence>
<accession>A0A9E8HUP6</accession>
<protein>
    <submittedName>
        <fullName evidence="2">DUF2333 family protein</fullName>
    </submittedName>
</protein>
<dbReference type="Pfam" id="PF10095">
    <property type="entry name" value="DUF2333"/>
    <property type="match status" value="1"/>
</dbReference>
<dbReference type="EMBL" id="CP101527">
    <property type="protein sequence ID" value="UZW76871.1"/>
    <property type="molecule type" value="Genomic_DNA"/>
</dbReference>